<dbReference type="Proteomes" id="UP000499080">
    <property type="component" value="Unassembled WGS sequence"/>
</dbReference>
<organism evidence="2 3">
    <name type="scientific">Araneus ventricosus</name>
    <name type="common">Orbweaver spider</name>
    <name type="synonym">Epeira ventricosa</name>
    <dbReference type="NCBI Taxonomy" id="182803"/>
    <lineage>
        <taxon>Eukaryota</taxon>
        <taxon>Metazoa</taxon>
        <taxon>Ecdysozoa</taxon>
        <taxon>Arthropoda</taxon>
        <taxon>Chelicerata</taxon>
        <taxon>Arachnida</taxon>
        <taxon>Araneae</taxon>
        <taxon>Araneomorphae</taxon>
        <taxon>Entelegynae</taxon>
        <taxon>Araneoidea</taxon>
        <taxon>Araneidae</taxon>
        <taxon>Araneus</taxon>
    </lineage>
</organism>
<protein>
    <submittedName>
        <fullName evidence="2">Uncharacterized protein</fullName>
    </submittedName>
</protein>
<dbReference type="AlphaFoldDB" id="A0A4Y2D4L7"/>
<evidence type="ECO:0000256" key="1">
    <source>
        <dbReference type="SAM" id="MobiDB-lite"/>
    </source>
</evidence>
<keyword evidence="3" id="KW-1185">Reference proteome</keyword>
<dbReference type="EMBL" id="BGPR01000292">
    <property type="protein sequence ID" value="GBM10924.1"/>
    <property type="molecule type" value="Genomic_DNA"/>
</dbReference>
<gene>
    <name evidence="2" type="ORF">AVEN_171413_1</name>
</gene>
<comment type="caution">
    <text evidence="2">The sequence shown here is derived from an EMBL/GenBank/DDBJ whole genome shotgun (WGS) entry which is preliminary data.</text>
</comment>
<evidence type="ECO:0000313" key="3">
    <source>
        <dbReference type="Proteomes" id="UP000499080"/>
    </source>
</evidence>
<feature type="compositionally biased region" description="Polar residues" evidence="1">
    <location>
        <begin position="49"/>
        <end position="58"/>
    </location>
</feature>
<feature type="compositionally biased region" description="Polar residues" evidence="1">
    <location>
        <begin position="28"/>
        <end position="38"/>
    </location>
</feature>
<evidence type="ECO:0000313" key="2">
    <source>
        <dbReference type="EMBL" id="GBM10924.1"/>
    </source>
</evidence>
<sequence>MEAPCKRYNRSLQFPRATVSNPPPSFVTGPSTPLSPESFTPLPPFFETGLSTPLSPESFTPLPPTFEKRPSTPLSPDRFTPPPPFCGFRFCEGASLLLTNDHISVLWNSSPNGKQELDENPFISTTPRQFLSECDAEEGLCWKVPKWLG</sequence>
<feature type="region of interest" description="Disordered" evidence="1">
    <location>
        <begin position="1"/>
        <end position="78"/>
    </location>
</feature>
<accession>A0A4Y2D4L7</accession>
<reference evidence="2 3" key="1">
    <citation type="journal article" date="2019" name="Sci. Rep.">
        <title>Orb-weaving spider Araneus ventricosus genome elucidates the spidroin gene catalogue.</title>
        <authorList>
            <person name="Kono N."/>
            <person name="Nakamura H."/>
            <person name="Ohtoshi R."/>
            <person name="Moran D.A.P."/>
            <person name="Shinohara A."/>
            <person name="Yoshida Y."/>
            <person name="Fujiwara M."/>
            <person name="Mori M."/>
            <person name="Tomita M."/>
            <person name="Arakawa K."/>
        </authorList>
    </citation>
    <scope>NUCLEOTIDE SEQUENCE [LARGE SCALE GENOMIC DNA]</scope>
</reference>
<proteinExistence type="predicted"/>
<name>A0A4Y2D4L7_ARAVE</name>